<accession>A0A143QM29</accession>
<dbReference type="RefSeq" id="WP_094718916.1">
    <property type="nucleotide sequence ID" value="NZ_CP015220.1"/>
</dbReference>
<reference evidence="3" key="2">
    <citation type="submission" date="2016-04" db="EMBL/GenBank/DDBJ databases">
        <title>Complete Genome and Plasmid Sequences for Rhodococcus fascians D188 and Draft Sequences for Rhodococcus spp. Isolates PBTS 1 and PBTS 2.</title>
        <authorList>
            <person name="Stamer R."/>
            <person name="Vereecke D."/>
            <person name="Zhang Y."/>
            <person name="Schilkey F."/>
            <person name="Devitt N."/>
            <person name="Randall J."/>
        </authorList>
    </citation>
    <scope>NUCLEOTIDE SEQUENCE [LARGE SCALE GENOMIC DNA]</scope>
    <source>
        <strain evidence="3">PBTS2</strain>
    </source>
</reference>
<keyword evidence="3" id="KW-1185">Reference proteome</keyword>
<evidence type="ECO:0000259" key="1">
    <source>
        <dbReference type="SMART" id="SM00507"/>
    </source>
</evidence>
<evidence type="ECO:0000313" key="3">
    <source>
        <dbReference type="Proteomes" id="UP000076038"/>
    </source>
</evidence>
<dbReference type="AlphaFoldDB" id="A0A143QM29"/>
<dbReference type="OrthoDB" id="5241234at2"/>
<dbReference type="SMART" id="SM00507">
    <property type="entry name" value="HNHc"/>
    <property type="match status" value="1"/>
</dbReference>
<organism evidence="2 3">
    <name type="scientific">Rhodococcoides fascians</name>
    <name type="common">Rhodococcus fascians</name>
    <dbReference type="NCBI Taxonomy" id="1828"/>
    <lineage>
        <taxon>Bacteria</taxon>
        <taxon>Bacillati</taxon>
        <taxon>Actinomycetota</taxon>
        <taxon>Actinomycetes</taxon>
        <taxon>Mycobacteriales</taxon>
        <taxon>Nocardiaceae</taxon>
        <taxon>Rhodococcoides</taxon>
    </lineage>
</organism>
<feature type="domain" description="HNH nuclease" evidence="1">
    <location>
        <begin position="338"/>
        <end position="388"/>
    </location>
</feature>
<evidence type="ECO:0000313" key="2">
    <source>
        <dbReference type="EMBL" id="AMY24004.1"/>
    </source>
</evidence>
<gene>
    <name evidence="2" type="ORF">A3Q41_02709</name>
</gene>
<dbReference type="CDD" id="cd00085">
    <property type="entry name" value="HNHc"/>
    <property type="match status" value="1"/>
</dbReference>
<protein>
    <recommendedName>
        <fullName evidence="1">HNH nuclease domain-containing protein</fullName>
    </recommendedName>
</protein>
<proteinExistence type="predicted"/>
<dbReference type="InterPro" id="IPR003615">
    <property type="entry name" value="HNH_nuc"/>
</dbReference>
<dbReference type="PATRIC" id="fig|1653479.3.peg.2739"/>
<dbReference type="Proteomes" id="UP000076038">
    <property type="component" value="Chromosome"/>
</dbReference>
<name>A0A143QM29_RHOFA</name>
<dbReference type="KEGG" id="rhs:A3Q41_02709"/>
<sequence>MVTAVLKSPLTSAEVLRFVARLQASDIVVDAAAGIDLISALETVKCVSVATQAVVTDAVATVISTERRERGKPKAQWRTGIASQIGLARRESPNRGGTHLGLARALVHEMPHTLARLKAGELNEWRVMILARETACLTVDDRRTIDERLCADPATLAGAGDRTIEGRARALANELDAASQVKRRAKAYAARRVSTRPAPESMGFFTALTSMEKTVCMWATLRRDADTVINAGGDTRSRDQIMADLVFERVTGASAAQGPPVTVDIVISDSTLLAGGDTSAYLHGYGDIPSDVARQLVRDALDGAQGNETRVALRRLYAHPKTGALTAVESTSRAFPTALGRLIDLRDRTCRTPWCDAPIRHHDHITAHTAGGATSAENGAGLCAACNYAKEGEGWTAEALRDKRNARHRYRLISPTGHTYDSSAPPMPVVELYSSPAENVYIDGLFGSDAA</sequence>
<reference evidence="2 3" key="1">
    <citation type="journal article" date="2016" name="Genome Announc.">
        <title>Complete Genome and Plasmid Sequences for Rhodococcus fascians D188 and Draft Sequences for Rhodococcus Isolates PBTS 1 and PBTS 2.</title>
        <authorList>
            <person name="Stamler R.A."/>
            <person name="Vereecke D."/>
            <person name="Zhang Y."/>
            <person name="Schilkey F."/>
            <person name="Devitt N."/>
            <person name="Randall J.J."/>
        </authorList>
    </citation>
    <scope>NUCLEOTIDE SEQUENCE [LARGE SCALE GENOMIC DNA]</scope>
    <source>
        <strain evidence="2 3">PBTS2</strain>
    </source>
</reference>
<dbReference type="EMBL" id="CP015220">
    <property type="protein sequence ID" value="AMY24004.1"/>
    <property type="molecule type" value="Genomic_DNA"/>
</dbReference>